<accession>A0A381FPN6</accession>
<organism evidence="1 3">
    <name type="scientific">Chryseobacterium indoltheticum</name>
    <dbReference type="NCBI Taxonomy" id="254"/>
    <lineage>
        <taxon>Bacteria</taxon>
        <taxon>Pseudomonadati</taxon>
        <taxon>Bacteroidota</taxon>
        <taxon>Flavobacteriia</taxon>
        <taxon>Flavobacteriales</taxon>
        <taxon>Weeksellaceae</taxon>
        <taxon>Chryseobacterium group</taxon>
        <taxon>Chryseobacterium</taxon>
    </lineage>
</organism>
<proteinExistence type="predicted"/>
<reference evidence="1 3" key="1">
    <citation type="submission" date="2018-06" db="EMBL/GenBank/DDBJ databases">
        <authorList>
            <consortium name="Pathogen Informatics"/>
            <person name="Doyle S."/>
        </authorList>
    </citation>
    <scope>NUCLEOTIDE SEQUENCE [LARGE SCALE GENOMIC DNA]</scope>
    <source>
        <strain evidence="1 3">NCTC13532</strain>
    </source>
</reference>
<name>A0A381FPN6_9FLAO</name>
<dbReference type="AlphaFoldDB" id="A0A381FPN6"/>
<evidence type="ECO:0000313" key="3">
    <source>
        <dbReference type="Proteomes" id="UP000254282"/>
    </source>
</evidence>
<evidence type="ECO:0000313" key="2">
    <source>
        <dbReference type="EMBL" id="SUX48482.1"/>
    </source>
</evidence>
<sequence>MNKFKIHLETDTIIKHKNSITGIIYFDFNGILFPEKDWNDFIIVLLNNWMQSSYNILNGITSLEEFYFMDGPFFIRIQKINADECSVELIQNQSINLLEYKISVRDLFNEIFKKLTLLNRYCKKQGWETEDIKKLQYFINNI</sequence>
<evidence type="ECO:0000313" key="1">
    <source>
        <dbReference type="EMBL" id="SUX48463.1"/>
    </source>
</evidence>
<protein>
    <submittedName>
        <fullName evidence="1">Uncharacterized protein</fullName>
    </submittedName>
</protein>
<dbReference type="EMBL" id="UFVR01000004">
    <property type="protein sequence ID" value="SUX48463.1"/>
    <property type="molecule type" value="Genomic_DNA"/>
</dbReference>
<dbReference type="Proteomes" id="UP000254282">
    <property type="component" value="Unassembled WGS sequence"/>
</dbReference>
<dbReference type="RefSeq" id="WP_147293637.1">
    <property type="nucleotide sequence ID" value="NZ_UFVR01000004.1"/>
</dbReference>
<gene>
    <name evidence="1" type="ORF">NCTC13532_04080</name>
    <name evidence="2" type="ORF">NCTC13532_04099</name>
</gene>
<dbReference type="EMBL" id="UFVR01000004">
    <property type="protein sequence ID" value="SUX48482.1"/>
    <property type="molecule type" value="Genomic_DNA"/>
</dbReference>